<dbReference type="InterPro" id="IPR004560">
    <property type="entry name" value="L-Ru-5P_3-Epase"/>
</dbReference>
<dbReference type="NCBIfam" id="NF009689">
    <property type="entry name" value="PRK13210.1"/>
    <property type="match status" value="1"/>
</dbReference>
<proteinExistence type="predicted"/>
<evidence type="ECO:0000313" key="4">
    <source>
        <dbReference type="EMBL" id="ADK80132.1"/>
    </source>
</evidence>
<dbReference type="InterPro" id="IPR013022">
    <property type="entry name" value="Xyl_isomerase-like_TIM-brl"/>
</dbReference>
<dbReference type="RefSeq" id="WP_013253596.1">
    <property type="nucleotide sequence ID" value="NC_014364.1"/>
</dbReference>
<dbReference type="PANTHER" id="PTHR43489">
    <property type="entry name" value="ISOMERASE"/>
    <property type="match status" value="1"/>
</dbReference>
<dbReference type="EMBL" id="CP002116">
    <property type="protein sequence ID" value="ADK80132.1"/>
    <property type="molecule type" value="Genomic_DNA"/>
</dbReference>
<dbReference type="InterPro" id="IPR036237">
    <property type="entry name" value="Xyl_isomerase-like_sf"/>
</dbReference>
<dbReference type="OrthoDB" id="3185623at2"/>
<reference evidence="4 5" key="1">
    <citation type="journal article" date="2010" name="Stand. Genomic Sci.">
        <title>Complete genome sequence of Spirochaeta smaragdinae type strain (SEBR 4228).</title>
        <authorList>
            <person name="Mavromatis K."/>
            <person name="Yasawong M."/>
            <person name="Chertkov O."/>
            <person name="Lapidus A."/>
            <person name="Lucas S."/>
            <person name="Nolan M."/>
            <person name="Del Rio T.G."/>
            <person name="Tice H."/>
            <person name="Cheng J.F."/>
            <person name="Pitluck S."/>
            <person name="Liolios K."/>
            <person name="Ivanova N."/>
            <person name="Tapia R."/>
            <person name="Han C."/>
            <person name="Bruce D."/>
            <person name="Goodwin L."/>
            <person name="Pati A."/>
            <person name="Chen A."/>
            <person name="Palaniappan K."/>
            <person name="Land M."/>
            <person name="Hauser L."/>
            <person name="Chang Y.J."/>
            <person name="Jeffries C.D."/>
            <person name="Detter J.C."/>
            <person name="Rohde M."/>
            <person name="Brambilla E."/>
            <person name="Spring S."/>
            <person name="Goker M."/>
            <person name="Sikorski J."/>
            <person name="Woyke T."/>
            <person name="Bristow J."/>
            <person name="Eisen J.A."/>
            <person name="Markowitz V."/>
            <person name="Hugenholtz P."/>
            <person name="Klenk H.P."/>
            <person name="Kyrpides N.C."/>
        </authorList>
    </citation>
    <scope>NUCLEOTIDE SEQUENCE [LARGE SCALE GENOMIC DNA]</scope>
    <source>
        <strain evidence="5">DSM 11293 / JCM 15392 / SEBR 4228</strain>
    </source>
</reference>
<protein>
    <recommendedName>
        <fullName evidence="2">L-ribulose-5-phosphate 3-epimerase</fullName>
    </recommendedName>
</protein>
<dbReference type="AlphaFoldDB" id="E1RCQ2"/>
<keyword evidence="5" id="KW-1185">Reference proteome</keyword>
<feature type="domain" description="Xylose isomerase-like TIM barrel" evidence="3">
    <location>
        <begin position="25"/>
        <end position="265"/>
    </location>
</feature>
<evidence type="ECO:0000313" key="5">
    <source>
        <dbReference type="Proteomes" id="UP000002318"/>
    </source>
</evidence>
<dbReference type="NCBIfam" id="TIGR00542">
    <property type="entry name" value="hxl6Piso_put"/>
    <property type="match status" value="1"/>
</dbReference>
<gene>
    <name evidence="4" type="ordered locus">Spirs_0998</name>
</gene>
<name>E1RCQ2_SEDSS</name>
<dbReference type="STRING" id="573413.Spirs_0998"/>
<dbReference type="Pfam" id="PF01261">
    <property type="entry name" value="AP_endonuc_2"/>
    <property type="match status" value="1"/>
</dbReference>
<evidence type="ECO:0000256" key="2">
    <source>
        <dbReference type="NCBIfam" id="TIGR00542"/>
    </source>
</evidence>
<dbReference type="GO" id="GO:0016861">
    <property type="term" value="F:intramolecular oxidoreductase activity, interconverting aldoses and ketoses"/>
    <property type="evidence" value="ECO:0007669"/>
    <property type="project" value="InterPro"/>
</dbReference>
<dbReference type="KEGG" id="ssm:Spirs_0998"/>
<dbReference type="GO" id="GO:0019852">
    <property type="term" value="P:L-ascorbic acid metabolic process"/>
    <property type="evidence" value="ECO:0007669"/>
    <property type="project" value="TreeGrafter"/>
</dbReference>
<dbReference type="Gene3D" id="3.20.20.150">
    <property type="entry name" value="Divalent-metal-dependent TIM barrel enzymes"/>
    <property type="match status" value="1"/>
</dbReference>
<organism evidence="4 5">
    <name type="scientific">Sediminispirochaeta smaragdinae (strain DSM 11293 / JCM 15392 / SEBR 4228)</name>
    <name type="common">Spirochaeta smaragdinae</name>
    <dbReference type="NCBI Taxonomy" id="573413"/>
    <lineage>
        <taxon>Bacteria</taxon>
        <taxon>Pseudomonadati</taxon>
        <taxon>Spirochaetota</taxon>
        <taxon>Spirochaetia</taxon>
        <taxon>Spirochaetales</taxon>
        <taxon>Spirochaetaceae</taxon>
        <taxon>Sediminispirochaeta</taxon>
    </lineage>
</organism>
<dbReference type="GO" id="GO:0034015">
    <property type="term" value="F:L-ribulose-5-phosphate 3-epimerase activity"/>
    <property type="evidence" value="ECO:0007669"/>
    <property type="project" value="TreeGrafter"/>
</dbReference>
<sequence length="285" mass="31820">MERYTLGLYEKSMPSSLSLAEKLTVASEASYDYIELSIDETDEKLNRLSWDHSERKGLLDAMDSIGIRIRSICLSGHRKYPLGHPDFAVRQRSMAIMCDAICLASDLGIRLIQIAGYDVYYVPSSEESKKRFAENIAIAVEVAAREGVILAFETMETPFMDTTAKAMHWVHEMDSPYLQVYPDTGNVTNAAALYGTTLEADLGTGHGHLAALHLKESNPGVYREVPYGHGHVDFKEATKVALSLGVRMFVGEFWYTGEEDWRNLLKENGLFLRSALKEGEKALGL</sequence>
<dbReference type="HOGENOM" id="CLU_082738_0_0_12"/>
<keyword evidence="1 4" id="KW-0413">Isomerase</keyword>
<accession>E1RCQ2</accession>
<dbReference type="eggNOG" id="COG3623">
    <property type="taxonomic scope" value="Bacteria"/>
</dbReference>
<dbReference type="PANTHER" id="PTHR43489:SF1">
    <property type="entry name" value="L-RIBULOSE-5-PHOSPHATE 3-EPIMERASE SGBU-RELATED"/>
    <property type="match status" value="1"/>
</dbReference>
<evidence type="ECO:0000256" key="1">
    <source>
        <dbReference type="ARBA" id="ARBA00023235"/>
    </source>
</evidence>
<dbReference type="InterPro" id="IPR050417">
    <property type="entry name" value="Sugar_Epim/Isomerase"/>
</dbReference>
<evidence type="ECO:0000259" key="3">
    <source>
        <dbReference type="Pfam" id="PF01261"/>
    </source>
</evidence>
<dbReference type="Proteomes" id="UP000002318">
    <property type="component" value="Chromosome"/>
</dbReference>
<dbReference type="SUPFAM" id="SSF51658">
    <property type="entry name" value="Xylose isomerase-like"/>
    <property type="match status" value="1"/>
</dbReference>